<dbReference type="Proteomes" id="UP000019102">
    <property type="component" value="Unassembled WGS sequence"/>
</dbReference>
<keyword evidence="3" id="KW-1185">Reference proteome</keyword>
<dbReference type="EMBL" id="BAVS01000030">
    <property type="protein sequence ID" value="GAE94772.1"/>
    <property type="molecule type" value="Genomic_DNA"/>
</dbReference>
<comment type="caution">
    <text evidence="2">The sequence shown here is derived from an EMBL/GenBank/DDBJ whole genome shotgun (WGS) entry which is preliminary data.</text>
</comment>
<name>W4VNI4_9BACI</name>
<dbReference type="InterPro" id="IPR014729">
    <property type="entry name" value="Rossmann-like_a/b/a_fold"/>
</dbReference>
<dbReference type="SUPFAM" id="SSF52402">
    <property type="entry name" value="Adenine nucleotide alpha hydrolases-like"/>
    <property type="match status" value="1"/>
</dbReference>
<evidence type="ECO:0000313" key="2">
    <source>
        <dbReference type="EMBL" id="GAE94772.1"/>
    </source>
</evidence>
<protein>
    <submittedName>
        <fullName evidence="2">Asparagine synthetase</fullName>
    </submittedName>
</protein>
<evidence type="ECO:0000313" key="3">
    <source>
        <dbReference type="Proteomes" id="UP000019102"/>
    </source>
</evidence>
<dbReference type="STRING" id="1298598.JCM21714_3962"/>
<feature type="domain" description="Asparagine synthetase" evidence="1">
    <location>
        <begin position="17"/>
        <end position="219"/>
    </location>
</feature>
<accession>W4VNI4</accession>
<organism evidence="2 3">
    <name type="scientific">Gracilibacillus boraciitolerans JCM 21714</name>
    <dbReference type="NCBI Taxonomy" id="1298598"/>
    <lineage>
        <taxon>Bacteria</taxon>
        <taxon>Bacillati</taxon>
        <taxon>Bacillota</taxon>
        <taxon>Bacilli</taxon>
        <taxon>Bacillales</taxon>
        <taxon>Bacillaceae</taxon>
        <taxon>Gracilibacillus</taxon>
    </lineage>
</organism>
<evidence type="ECO:0000259" key="1">
    <source>
        <dbReference type="Pfam" id="PF00733"/>
    </source>
</evidence>
<gene>
    <name evidence="2" type="ORF">JCM21714_3962</name>
</gene>
<reference evidence="2 3" key="1">
    <citation type="journal article" date="2014" name="Genome Announc.">
        <title>Draft Genome Sequence of the Boron-Tolerant and Moderately Halotolerant Bacterium Gracilibacillus boraciitolerans JCM 21714T.</title>
        <authorList>
            <person name="Ahmed I."/>
            <person name="Oshima K."/>
            <person name="Suda W."/>
            <person name="Kitamura K."/>
            <person name="Iida T."/>
            <person name="Ohmori Y."/>
            <person name="Fujiwara T."/>
            <person name="Hattori M."/>
            <person name="Ohkuma M."/>
        </authorList>
    </citation>
    <scope>NUCLEOTIDE SEQUENCE [LARGE SCALE GENOMIC DNA]</scope>
    <source>
        <strain evidence="2 3">JCM 21714</strain>
    </source>
</reference>
<dbReference type="GO" id="GO:0006529">
    <property type="term" value="P:asparagine biosynthetic process"/>
    <property type="evidence" value="ECO:0007669"/>
    <property type="project" value="InterPro"/>
</dbReference>
<sequence>MEMPYKFFENSFWLKGIHEQAQDHGVKVLLNGARGNFTISWGKALDYYSNLIRQFKWMKLSKEVKLYSGNNSVSQKRVLFSIGKRVAPFLEPTKNLFTFPELINKSFAAETDAFERISDINTDGLKNDEIRQMHFTQSCMWNVTGTSATKQSLKYGMWDRDPTNDLRVIQFCLSLPDDQFVNNGLDRALIRNATKGYLPDKIRLNQRVRGIQAADWLYRMQPVWEN</sequence>
<dbReference type="GO" id="GO:0004066">
    <property type="term" value="F:asparagine synthase (glutamine-hydrolyzing) activity"/>
    <property type="evidence" value="ECO:0007669"/>
    <property type="project" value="InterPro"/>
</dbReference>
<dbReference type="Gene3D" id="3.40.50.620">
    <property type="entry name" value="HUPs"/>
    <property type="match status" value="1"/>
</dbReference>
<dbReference type="AlphaFoldDB" id="W4VNI4"/>
<dbReference type="Pfam" id="PF00733">
    <property type="entry name" value="Asn_synthase"/>
    <property type="match status" value="1"/>
</dbReference>
<dbReference type="InterPro" id="IPR001962">
    <property type="entry name" value="Asn_synthase"/>
</dbReference>
<proteinExistence type="predicted"/>
<dbReference type="eggNOG" id="COG0367">
    <property type="taxonomic scope" value="Bacteria"/>
</dbReference>